<dbReference type="EMBL" id="MFKF01000283">
    <property type="protein sequence ID" value="OGG46814.1"/>
    <property type="molecule type" value="Genomic_DNA"/>
</dbReference>
<reference evidence="2 3" key="1">
    <citation type="journal article" date="2016" name="Nat. Commun.">
        <title>Thousands of microbial genomes shed light on interconnected biogeochemical processes in an aquifer system.</title>
        <authorList>
            <person name="Anantharaman K."/>
            <person name="Brown C.T."/>
            <person name="Hug L.A."/>
            <person name="Sharon I."/>
            <person name="Castelle C.J."/>
            <person name="Probst A.J."/>
            <person name="Thomas B.C."/>
            <person name="Singh A."/>
            <person name="Wilkins M.J."/>
            <person name="Karaoz U."/>
            <person name="Brodie E.L."/>
            <person name="Williams K.H."/>
            <person name="Hubbard S.S."/>
            <person name="Banfield J.F."/>
        </authorList>
    </citation>
    <scope>NUCLEOTIDE SEQUENCE [LARGE SCALE GENOMIC DNA]</scope>
    <source>
        <strain evidence="3">RIFCSPLOWO2_12_FULL_64_10</strain>
    </source>
</reference>
<evidence type="ECO:0000313" key="3">
    <source>
        <dbReference type="Proteomes" id="UP000178606"/>
    </source>
</evidence>
<sequence>MKYGFLDESGDVDFTAAATVNFVVVIVVVGRLRPLQIAVKKLRRDFGRHLKTVYERGDETLWQVIQGRVIEVGP</sequence>
<feature type="transmembrane region" description="Helical" evidence="1">
    <location>
        <begin position="12"/>
        <end position="32"/>
    </location>
</feature>
<keyword evidence="1" id="KW-0472">Membrane</keyword>
<accession>A0A1F6CCA6</accession>
<protein>
    <recommendedName>
        <fullName evidence="4">DUF3800 domain-containing protein</fullName>
    </recommendedName>
</protein>
<keyword evidence="1" id="KW-0812">Transmembrane</keyword>
<name>A0A1F6CCA6_HANXR</name>
<comment type="caution">
    <text evidence="2">The sequence shown here is derived from an EMBL/GenBank/DDBJ whole genome shotgun (WGS) entry which is preliminary data.</text>
</comment>
<dbReference type="Proteomes" id="UP000178606">
    <property type="component" value="Unassembled WGS sequence"/>
</dbReference>
<proteinExistence type="predicted"/>
<evidence type="ECO:0000313" key="2">
    <source>
        <dbReference type="EMBL" id="OGG46814.1"/>
    </source>
</evidence>
<organism evidence="2 3">
    <name type="scientific">Handelsmanbacteria sp. (strain RIFCSPLOWO2_12_FULL_64_10)</name>
    <dbReference type="NCBI Taxonomy" id="1817868"/>
    <lineage>
        <taxon>Bacteria</taxon>
        <taxon>Candidatus Handelsmaniibacteriota</taxon>
    </lineage>
</organism>
<keyword evidence="1" id="KW-1133">Transmembrane helix</keyword>
<evidence type="ECO:0008006" key="4">
    <source>
        <dbReference type="Google" id="ProtNLM"/>
    </source>
</evidence>
<dbReference type="AlphaFoldDB" id="A0A1F6CCA6"/>
<evidence type="ECO:0000256" key="1">
    <source>
        <dbReference type="SAM" id="Phobius"/>
    </source>
</evidence>
<gene>
    <name evidence="2" type="ORF">A3F84_03470</name>
</gene>